<dbReference type="RefSeq" id="WP_018706028.1">
    <property type="nucleotide sequence ID" value="NZ_BOQT01000006.1"/>
</dbReference>
<reference evidence="2 3" key="1">
    <citation type="submission" date="2021-03" db="EMBL/GenBank/DDBJ databases">
        <title>Antimicrobial resistance genes in bacteria isolated from Japanese honey, and their potential for conferring macrolide and lincosamide resistance in the American foulbrood pathogen Paenibacillus larvae.</title>
        <authorList>
            <person name="Okamoto M."/>
            <person name="Kumagai M."/>
            <person name="Kanamori H."/>
            <person name="Takamatsu D."/>
        </authorList>
    </citation>
    <scope>NUCLEOTIDE SEQUENCE [LARGE SCALE GENOMIC DNA]</scope>
    <source>
        <strain evidence="2 3">J1TS3</strain>
    </source>
</reference>
<evidence type="ECO:0000313" key="2">
    <source>
        <dbReference type="EMBL" id="GIN20963.1"/>
    </source>
</evidence>
<sequence length="143" mass="15536">MKKLLFFTAALAAGILLSFEAAIGGALGENIGELEASFFVFAVGAVVLFPTALIFQRHHVNAAFRFPKWELTGGFLGAFYLVMLLFSVNMVGVGVSMVAVIIGQIMISIVIDHFGWFGIPRISFDRNRLIAVVLLISALFLII</sequence>
<feature type="transmembrane region" description="Helical" evidence="1">
    <location>
        <begin position="69"/>
        <end position="88"/>
    </location>
</feature>
<gene>
    <name evidence="2" type="ORF">J1TS3_20970</name>
</gene>
<evidence type="ECO:0000256" key="1">
    <source>
        <dbReference type="SAM" id="Phobius"/>
    </source>
</evidence>
<keyword evidence="3" id="KW-1185">Reference proteome</keyword>
<proteinExistence type="predicted"/>
<organism evidence="2 3">
    <name type="scientific">Siminovitchia fordii</name>
    <dbReference type="NCBI Taxonomy" id="254759"/>
    <lineage>
        <taxon>Bacteria</taxon>
        <taxon>Bacillati</taxon>
        <taxon>Bacillota</taxon>
        <taxon>Bacilli</taxon>
        <taxon>Bacillales</taxon>
        <taxon>Bacillaceae</taxon>
        <taxon>Siminovitchia</taxon>
    </lineage>
</organism>
<dbReference type="Proteomes" id="UP000680279">
    <property type="component" value="Unassembled WGS sequence"/>
</dbReference>
<keyword evidence="1" id="KW-0472">Membrane</keyword>
<evidence type="ECO:0000313" key="3">
    <source>
        <dbReference type="Proteomes" id="UP000680279"/>
    </source>
</evidence>
<dbReference type="Pfam" id="PF04657">
    <property type="entry name" value="DMT_YdcZ"/>
    <property type="match status" value="1"/>
</dbReference>
<protein>
    <recommendedName>
        <fullName evidence="4">DMT family transporter</fullName>
    </recommendedName>
</protein>
<keyword evidence="1" id="KW-1133">Transmembrane helix</keyword>
<dbReference type="PANTHER" id="PTHR34821">
    <property type="entry name" value="INNER MEMBRANE PROTEIN YDCZ"/>
    <property type="match status" value="1"/>
</dbReference>
<dbReference type="PANTHER" id="PTHR34821:SF2">
    <property type="entry name" value="INNER MEMBRANE PROTEIN YDCZ"/>
    <property type="match status" value="1"/>
</dbReference>
<keyword evidence="1" id="KW-0812">Transmembrane</keyword>
<feature type="transmembrane region" description="Helical" evidence="1">
    <location>
        <begin position="38"/>
        <end position="57"/>
    </location>
</feature>
<evidence type="ECO:0008006" key="4">
    <source>
        <dbReference type="Google" id="ProtNLM"/>
    </source>
</evidence>
<accession>A0ABQ4K5F8</accession>
<comment type="caution">
    <text evidence="2">The sequence shown here is derived from an EMBL/GenBank/DDBJ whole genome shotgun (WGS) entry which is preliminary data.</text>
</comment>
<dbReference type="EMBL" id="BOQT01000006">
    <property type="protein sequence ID" value="GIN20963.1"/>
    <property type="molecule type" value="Genomic_DNA"/>
</dbReference>
<feature type="transmembrane region" description="Helical" evidence="1">
    <location>
        <begin position="94"/>
        <end position="114"/>
    </location>
</feature>
<dbReference type="InterPro" id="IPR006750">
    <property type="entry name" value="YdcZ"/>
</dbReference>
<name>A0ABQ4K5F8_9BACI</name>